<evidence type="ECO:0000313" key="3">
    <source>
        <dbReference type="Proteomes" id="UP000199103"/>
    </source>
</evidence>
<dbReference type="OrthoDB" id="9180256at2"/>
<feature type="transmembrane region" description="Helical" evidence="1">
    <location>
        <begin position="261"/>
        <end position="282"/>
    </location>
</feature>
<feature type="transmembrane region" description="Helical" evidence="1">
    <location>
        <begin position="117"/>
        <end position="140"/>
    </location>
</feature>
<keyword evidence="1" id="KW-0812">Transmembrane</keyword>
<name>A0A1H1WJP5_9ACTN</name>
<evidence type="ECO:0000256" key="1">
    <source>
        <dbReference type="SAM" id="Phobius"/>
    </source>
</evidence>
<dbReference type="PANTHER" id="PTHR23542">
    <property type="match status" value="1"/>
</dbReference>
<dbReference type="InterPro" id="IPR011701">
    <property type="entry name" value="MFS"/>
</dbReference>
<evidence type="ECO:0000313" key="2">
    <source>
        <dbReference type="EMBL" id="SDS97538.1"/>
    </source>
</evidence>
<dbReference type="RefSeq" id="WP_091526926.1">
    <property type="nucleotide sequence ID" value="NZ_LT629772.1"/>
</dbReference>
<keyword evidence="1" id="KW-1133">Transmembrane helix</keyword>
<feature type="transmembrane region" description="Helical" evidence="1">
    <location>
        <begin position="381"/>
        <end position="400"/>
    </location>
</feature>
<feature type="transmembrane region" description="Helical" evidence="1">
    <location>
        <begin position="294"/>
        <end position="313"/>
    </location>
</feature>
<proteinExistence type="predicted"/>
<dbReference type="Gene3D" id="1.20.1250.20">
    <property type="entry name" value="MFS general substrate transporter like domains"/>
    <property type="match status" value="1"/>
</dbReference>
<accession>A0A1H1WJP5</accession>
<dbReference type="InterPro" id="IPR036259">
    <property type="entry name" value="MFS_trans_sf"/>
</dbReference>
<reference evidence="2 3" key="1">
    <citation type="submission" date="2016-10" db="EMBL/GenBank/DDBJ databases">
        <authorList>
            <person name="de Groot N.N."/>
        </authorList>
    </citation>
    <scope>NUCLEOTIDE SEQUENCE [LARGE SCALE GENOMIC DNA]</scope>
    <source>
        <strain evidence="2 3">DSM 21800</strain>
    </source>
</reference>
<feature type="transmembrane region" description="Helical" evidence="1">
    <location>
        <begin position="224"/>
        <end position="249"/>
    </location>
</feature>
<dbReference type="AlphaFoldDB" id="A0A1H1WJP5"/>
<feature type="transmembrane region" description="Helical" evidence="1">
    <location>
        <begin position="26"/>
        <end position="50"/>
    </location>
</feature>
<keyword evidence="1" id="KW-0472">Membrane</keyword>
<dbReference type="Proteomes" id="UP000199103">
    <property type="component" value="Chromosome I"/>
</dbReference>
<gene>
    <name evidence="2" type="ORF">SAMN04489812_3693</name>
</gene>
<organism evidence="2 3">
    <name type="scientific">Microlunatus soli</name>
    <dbReference type="NCBI Taxonomy" id="630515"/>
    <lineage>
        <taxon>Bacteria</taxon>
        <taxon>Bacillati</taxon>
        <taxon>Actinomycetota</taxon>
        <taxon>Actinomycetes</taxon>
        <taxon>Propionibacteriales</taxon>
        <taxon>Propionibacteriaceae</taxon>
        <taxon>Microlunatus</taxon>
    </lineage>
</organism>
<keyword evidence="3" id="KW-1185">Reference proteome</keyword>
<feature type="transmembrane region" description="Helical" evidence="1">
    <location>
        <begin position="89"/>
        <end position="111"/>
    </location>
</feature>
<feature type="transmembrane region" description="Helical" evidence="1">
    <location>
        <begin position="182"/>
        <end position="203"/>
    </location>
</feature>
<dbReference type="PANTHER" id="PTHR23542:SF1">
    <property type="entry name" value="MAJOR FACILITATOR SUPERFAMILY (MFS) PROFILE DOMAIN-CONTAINING PROTEIN"/>
    <property type="match status" value="1"/>
</dbReference>
<dbReference type="Pfam" id="PF07690">
    <property type="entry name" value="MFS_1"/>
    <property type="match status" value="1"/>
</dbReference>
<dbReference type="STRING" id="630515.SAMN04489812_3693"/>
<protein>
    <submittedName>
        <fullName evidence="2">Major Facilitator Superfamily protein</fullName>
    </submittedName>
</protein>
<sequence>MGGLHTLGGEDVFRPYVRVLRLPGALIGYGATFLGSFPISMLGLSVLLLIRTSSGSMAQAGLVSGALSVGNACGLLVQGRLLDRYGQTVVLLAAGPTAGLALGGLTLAAVGHAPAPVLIMLSYLSGVAIPAVITCMRVLIPVMVSAPGDRRSAYALLGTQFNVAMISGPMVVSGLVVLSGPAAAVLTAAVAATVGGLVFAGTARSRHWRPAPAEEHRGVRLPGLLTSGMITVLGASFGAGLVGGLTSVAVPAVALTHHVTYLAGLLFAASSVGDIVAGIVYGSRVWRIALGTQLIICQIGGAVINGVLALLSGHPWAMFPAMTAGGAVQAPAGVANSALLDDVARPAFLGQSYTAMIAAGLGGSALGTTAGGRLSVLAEDWTLFVAAGTAGLAIACWTVLRRRSLSRLQTVP</sequence>
<dbReference type="GO" id="GO:0022857">
    <property type="term" value="F:transmembrane transporter activity"/>
    <property type="evidence" value="ECO:0007669"/>
    <property type="project" value="InterPro"/>
</dbReference>
<feature type="transmembrane region" description="Helical" evidence="1">
    <location>
        <begin position="152"/>
        <end position="176"/>
    </location>
</feature>
<dbReference type="EMBL" id="LT629772">
    <property type="protein sequence ID" value="SDS97538.1"/>
    <property type="molecule type" value="Genomic_DNA"/>
</dbReference>
<dbReference type="SUPFAM" id="SSF103473">
    <property type="entry name" value="MFS general substrate transporter"/>
    <property type="match status" value="1"/>
</dbReference>